<gene>
    <name evidence="1" type="ORF">NQ176_g916</name>
</gene>
<keyword evidence="2" id="KW-1185">Reference proteome</keyword>
<protein>
    <submittedName>
        <fullName evidence="1">Uncharacterized protein</fullName>
    </submittedName>
</protein>
<sequence length="581" mass="65435">MANMALSELPADILNEILQHIWKPPPQYSTYETWATRTAAEGECLRALCSARLTCRALWRVATPLLFRVLHVSIDPKSVEAFDLLSKNPLVAAHAQGVVVNLAAYSSELAVNRLAFRKSRMREINELFNYWHYDFEFREPVDDQGNPDPEYEEYERLDCEISCLWSAWRETQPSDDGENDDEEGADEEEDEDAEGQRLKLAKYKDTLVNGFNEYARRRREHIECLESPDTVKTLAAAISRLGCGGKLHFTTEQPPGLSRYNSIALNLLIDNPDTLLRAITQPHPWTIFDMEKDGETLEEIRVLSALPLALHAAGVEITDLFVSCFPHYRGFPLLLSGHEQQETDVELLLRQAFAKLELFEFGWTGMNSKGIRQELLPETEASPMHAYIRAVLSSSHLQRVGMSFRTYGVASGRGLSHEAAFSLGPTLLPFCSLTLSRFCLSNVQLKQDELGPVLKQLGQSLRFFFIYAIQLLDGAWAPLLEVIRDSTAWRCREGRCRALLSGLTGGELGVPREPKRDKWFGICIPVRSVPREVLLEECEKFISGERDTNPLRELSGDEDLDPASDDGSAESAADRDDVALI</sequence>
<accession>A0ACC1NVQ8</accession>
<reference evidence="1" key="1">
    <citation type="submission" date="2022-08" db="EMBL/GenBank/DDBJ databases">
        <title>Genome Sequence of Lecanicillium fungicola.</title>
        <authorList>
            <person name="Buettner E."/>
        </authorList>
    </citation>
    <scope>NUCLEOTIDE SEQUENCE</scope>
    <source>
        <strain evidence="1">Babe33</strain>
    </source>
</reference>
<evidence type="ECO:0000313" key="2">
    <source>
        <dbReference type="Proteomes" id="UP001143910"/>
    </source>
</evidence>
<dbReference type="EMBL" id="JANJQO010000042">
    <property type="protein sequence ID" value="KAJ2983144.1"/>
    <property type="molecule type" value="Genomic_DNA"/>
</dbReference>
<name>A0ACC1NVQ8_9HYPO</name>
<evidence type="ECO:0000313" key="1">
    <source>
        <dbReference type="EMBL" id="KAJ2983144.1"/>
    </source>
</evidence>
<proteinExistence type="predicted"/>
<comment type="caution">
    <text evidence="1">The sequence shown here is derived from an EMBL/GenBank/DDBJ whole genome shotgun (WGS) entry which is preliminary data.</text>
</comment>
<dbReference type="Proteomes" id="UP001143910">
    <property type="component" value="Unassembled WGS sequence"/>
</dbReference>
<organism evidence="1 2">
    <name type="scientific">Zarea fungicola</name>
    <dbReference type="NCBI Taxonomy" id="93591"/>
    <lineage>
        <taxon>Eukaryota</taxon>
        <taxon>Fungi</taxon>
        <taxon>Dikarya</taxon>
        <taxon>Ascomycota</taxon>
        <taxon>Pezizomycotina</taxon>
        <taxon>Sordariomycetes</taxon>
        <taxon>Hypocreomycetidae</taxon>
        <taxon>Hypocreales</taxon>
        <taxon>Cordycipitaceae</taxon>
        <taxon>Zarea</taxon>
    </lineage>
</organism>